<name>A0A915B1A0_PARUN</name>
<dbReference type="InterPro" id="IPR055392">
    <property type="entry name" value="BROMI_C"/>
</dbReference>
<dbReference type="Pfam" id="PF23440">
    <property type="entry name" value="BROMI_C"/>
    <property type="match status" value="1"/>
</dbReference>
<proteinExistence type="predicted"/>
<evidence type="ECO:0000313" key="3">
    <source>
        <dbReference type="WBParaSite" id="PgR023_g054_t01"/>
    </source>
</evidence>
<organism evidence="2 3">
    <name type="scientific">Parascaris univalens</name>
    <name type="common">Nematode worm</name>
    <dbReference type="NCBI Taxonomy" id="6257"/>
    <lineage>
        <taxon>Eukaryota</taxon>
        <taxon>Metazoa</taxon>
        <taxon>Ecdysozoa</taxon>
        <taxon>Nematoda</taxon>
        <taxon>Chromadorea</taxon>
        <taxon>Rhabditida</taxon>
        <taxon>Spirurina</taxon>
        <taxon>Ascaridomorpha</taxon>
        <taxon>Ascaridoidea</taxon>
        <taxon>Ascarididae</taxon>
        <taxon>Parascaris</taxon>
    </lineage>
</organism>
<sequence length="939" mass="106821">MKLVERHTSRAAMYIAKTDAFKRLKLDIVARSRKLARLRCDVLENDYLEHSFAGSSTFGLDLAQSTRFPGDSDTTRLVEQLEDPEASTQQRVALLNSLLSLSTSAIGKKKQLTQILRICKQTIMEENTLSSTLMLLKKLFNTKDSDIVSEVLCSLISNMSSVLHSSLHEGSKLKAVMLLFKMICVTPALWPRFQPQSIFKMISSLIQYIGSVDINDMSISNLVAILAALDPRANWMRSWVHALSSRQIMRASLPSFACKAKNFICDRPEWGSSKYQSAFLHYSPKELLILMHTNLCSVLFIWMKYDDLYAIFGNDEWTQILESVVSCEFDRNNKSSSNKTIAKLLYEVAYCRTPAEFLLSTSAVRILSKIRSVCGIRIIRIALTVSPPSDLSVPLICAEICGHISNHSRAKRYEALLCLCLLVSRIGWANVGSYIHCDFIEYNGDEEINRVVREIRAMRKIYLNESLADYLKCESACNFAIPSHFLEVTSADQKLVVSKIMDLCMREDDADESLVSTAHLRLSAQVVALIWQPRTGVDLLKCFDCSLLLQDVINKSYESGDSSALVMLRVFTLNLDVAVELRSQAKMLRRLFQAIVRWNSKDIGAVFDSVSIKTFALFASIMIGGPSEVVVNQSLTSSIIRNPRSIIRLMYIESGSCGSSQEQMPIRSLNEVIEIMEKDRSYSAVEVLTFLASTVSVGNGILITRRLSTSDPADQSETNGYPLIQECTAILDYAIYLKLIATRKQGRRLLLQLRVPYVKHRKECDWFLNVVFLMLRMDVHLTNFVCSRLIHHENAAFFWPTANMRFAHYVESYAYAIVVEMLNTSRMKGIKRIFEREFVSLYHLFLLLSNQIYLNVLDWPNVCRYVVLSVVEGPGFQARHFCAVLLHIEEYLRHYTSRGNLLARIMNFKQLSSFNFTKYASLVDDLYKEAYAQHDDDQH</sequence>
<dbReference type="Proteomes" id="UP000887569">
    <property type="component" value="Unplaced"/>
</dbReference>
<keyword evidence="2" id="KW-1185">Reference proteome</keyword>
<evidence type="ECO:0000259" key="1">
    <source>
        <dbReference type="Pfam" id="PF23440"/>
    </source>
</evidence>
<feature type="domain" description="BROMI C-terminal Rab TBC-like" evidence="1">
    <location>
        <begin position="763"/>
        <end position="927"/>
    </location>
</feature>
<dbReference type="AlphaFoldDB" id="A0A915B1A0"/>
<protein>
    <submittedName>
        <fullName evidence="3">Protein broad-minded</fullName>
    </submittedName>
</protein>
<dbReference type="WBParaSite" id="PgR023_g054_t01">
    <property type="protein sequence ID" value="PgR023_g054_t01"/>
    <property type="gene ID" value="PgR023_g054"/>
</dbReference>
<evidence type="ECO:0000313" key="2">
    <source>
        <dbReference type="Proteomes" id="UP000887569"/>
    </source>
</evidence>
<reference evidence="3" key="1">
    <citation type="submission" date="2022-11" db="UniProtKB">
        <authorList>
            <consortium name="WormBaseParasite"/>
        </authorList>
    </citation>
    <scope>IDENTIFICATION</scope>
</reference>
<accession>A0A915B1A0</accession>